<organism evidence="1 2">
    <name type="scientific">Chionoecetes opilio</name>
    <name type="common">Atlantic snow crab</name>
    <name type="synonym">Cancer opilio</name>
    <dbReference type="NCBI Taxonomy" id="41210"/>
    <lineage>
        <taxon>Eukaryota</taxon>
        <taxon>Metazoa</taxon>
        <taxon>Ecdysozoa</taxon>
        <taxon>Arthropoda</taxon>
        <taxon>Crustacea</taxon>
        <taxon>Multicrustacea</taxon>
        <taxon>Malacostraca</taxon>
        <taxon>Eumalacostraca</taxon>
        <taxon>Eucarida</taxon>
        <taxon>Decapoda</taxon>
        <taxon>Pleocyemata</taxon>
        <taxon>Brachyura</taxon>
        <taxon>Eubrachyura</taxon>
        <taxon>Majoidea</taxon>
        <taxon>Majidae</taxon>
        <taxon>Chionoecetes</taxon>
    </lineage>
</organism>
<name>A0A8J4Y903_CHIOP</name>
<accession>A0A8J4Y903</accession>
<sequence length="554" mass="61188">MKALHPCMKRALAESAKRLASIDEEAVRIRREAIDLQQKHQVRNKIQEQVEAFGSRITVLEEKKMKAVKRMRCLQGEEARLFQHMNGAVRKVCAQQRENTVKLDGEYQIIWSNVELLLGYCDKLLQMTRPEIEALKLDADKNVESNGMQPLVSISQCEIIENHSTVTSADTQSDAFVTQAQSPGQDITQHEDFPQTVESNTVSVVEKVHEESHIASMGNGSQFDVKNAGMHYEYISNEDHHGDIVVDNQELESAKVMSVASLPVQCKQPLPDEAELDLNTHSTQELHIERPSVMMTRDKKNNTIAESSSSPIYQDDAIATSLETSSENEVLLTDTSVKFVEAQHVSKLNDAEYFSSSQCKPSDLHASVVAPIVSDGVVEANIYVPVPHHNEMSMSDEGTILHISYTGSTAPSFSSMYQLCGSHNSTSSPFHTVSALAHVKGKAKKDKEDPIHRENEEEDNPVLAPEVIHEKEIDASGNQVGTSSSLTEQNEIVNIASACHVPGNLNVMLTEEQSPQSNALHPDNLNMTRPTTVDEELSADCISSNGKLNTTSII</sequence>
<keyword evidence="2" id="KW-1185">Reference proteome</keyword>
<dbReference type="AlphaFoldDB" id="A0A8J4Y903"/>
<dbReference type="OrthoDB" id="10676200at2759"/>
<dbReference type="EMBL" id="JACEEZ010009694">
    <property type="protein sequence ID" value="KAG0722353.1"/>
    <property type="molecule type" value="Genomic_DNA"/>
</dbReference>
<comment type="caution">
    <text evidence="1">The sequence shown here is derived from an EMBL/GenBank/DDBJ whole genome shotgun (WGS) entry which is preliminary data.</text>
</comment>
<gene>
    <name evidence="1" type="ORF">GWK47_044617</name>
</gene>
<proteinExistence type="predicted"/>
<dbReference type="Proteomes" id="UP000770661">
    <property type="component" value="Unassembled WGS sequence"/>
</dbReference>
<reference evidence="1" key="1">
    <citation type="submission" date="2020-07" db="EMBL/GenBank/DDBJ databases">
        <title>The High-quality genome of the commercially important snow crab, Chionoecetes opilio.</title>
        <authorList>
            <person name="Jeong J.-H."/>
            <person name="Ryu S."/>
        </authorList>
    </citation>
    <scope>NUCLEOTIDE SEQUENCE</scope>
    <source>
        <strain evidence="1">MADBK_172401_WGS</strain>
        <tissue evidence="1">Digestive gland</tissue>
    </source>
</reference>
<evidence type="ECO:0000313" key="2">
    <source>
        <dbReference type="Proteomes" id="UP000770661"/>
    </source>
</evidence>
<evidence type="ECO:0000313" key="1">
    <source>
        <dbReference type="EMBL" id="KAG0722353.1"/>
    </source>
</evidence>
<protein>
    <submittedName>
        <fullName evidence="1">Uncharacterized protein</fullName>
    </submittedName>
</protein>